<evidence type="ECO:0000313" key="5">
    <source>
        <dbReference type="Proteomes" id="UP000886597"/>
    </source>
</evidence>
<gene>
    <name evidence="3" type="ORF">TK11N_07430</name>
    <name evidence="4" type="ORF">TK2N_08130</name>
</gene>
<dbReference type="EMBL" id="BKBO01000008">
    <property type="protein sequence ID" value="GEQ48891.1"/>
    <property type="molecule type" value="Genomic_DNA"/>
</dbReference>
<feature type="chain" id="PRO_5042998120" evidence="1">
    <location>
        <begin position="23"/>
        <end position="355"/>
    </location>
</feature>
<dbReference type="Pfam" id="PF07995">
    <property type="entry name" value="GSDH"/>
    <property type="match status" value="1"/>
</dbReference>
<dbReference type="RefSeq" id="WP_202583646.1">
    <property type="nucleotide sequence ID" value="NZ_BKBO01000008.1"/>
</dbReference>
<comment type="caution">
    <text evidence="4">The sequence shown here is derived from an EMBL/GenBank/DDBJ whole genome shotgun (WGS) entry which is preliminary data.</text>
</comment>
<dbReference type="InterPro" id="IPR011041">
    <property type="entry name" value="Quinoprot_gluc/sorb_DH_b-prop"/>
</dbReference>
<dbReference type="Gene3D" id="2.120.10.30">
    <property type="entry name" value="TolB, C-terminal domain"/>
    <property type="match status" value="1"/>
</dbReference>
<proteinExistence type="predicted"/>
<dbReference type="Proteomes" id="UP000886597">
    <property type="component" value="Unassembled WGS sequence"/>
</dbReference>
<feature type="domain" description="Glucose/Sorbosone dehydrogenase" evidence="2">
    <location>
        <begin position="46"/>
        <end position="338"/>
    </location>
</feature>
<dbReference type="EMBL" id="BKBQ01000009">
    <property type="protein sequence ID" value="GEQ53969.1"/>
    <property type="molecule type" value="Genomic_DNA"/>
</dbReference>
<evidence type="ECO:0000313" key="6">
    <source>
        <dbReference type="Proteomes" id="UP000886607"/>
    </source>
</evidence>
<keyword evidence="6" id="KW-1185">Reference proteome</keyword>
<evidence type="ECO:0000313" key="4">
    <source>
        <dbReference type="EMBL" id="GEQ53969.1"/>
    </source>
</evidence>
<reference evidence="4" key="2">
    <citation type="journal article" date="2020" name="Int. Dairy J.">
        <title>Lactic acid bacterial diversity in Brie cheese focusing on salt concentration and pH of isolation medium and characterisation of halophilic and alkaliphilic lactic acid bacterial isolates.</title>
        <authorList>
            <person name="Unno R."/>
            <person name="Matsutani M."/>
            <person name="Suzuki T."/>
            <person name="Kodama K."/>
            <person name="Matsushita H."/>
            <person name="Yamasato K."/>
            <person name="Koizumi Y."/>
            <person name="Ishikawa M."/>
        </authorList>
    </citation>
    <scope>NUCLEOTIDE SEQUENCE</scope>
    <source>
        <strain evidence="4">7C1</strain>
        <strain evidence="3">8C4</strain>
    </source>
</reference>
<evidence type="ECO:0000259" key="2">
    <source>
        <dbReference type="Pfam" id="PF07995"/>
    </source>
</evidence>
<dbReference type="AlphaFoldDB" id="A0AAN4RK12"/>
<accession>A0AAN4RK12</accession>
<dbReference type="InterPro" id="IPR012938">
    <property type="entry name" value="Glc/Sorbosone_DH"/>
</dbReference>
<sequence length="355" mass="39419">MKKSSIILLPLAFLLVSCSTNGSDEEIETTDVPQATDNTEILAENLEIPWAIEKDNDTFYMTEREGTIVQLTDGNLNRQQVVLDEPVSTASEAGLLGFVLAPDFSETNEAYAYYTYENEEEQFNRIVRLHLDDGQWQEVEVLIDQIPSGPYHHGGRLKIGPDDMLYATTGDAADPEIAQDLDSLGGKILRLNFDGSIPEDNPFQNSYVYSYGHRNSQGITWTEDGEMYASEHGDNANDEVNLIEAGENYGWPQIEGEEGQEDMVTPLFTSGEDETWAPAGVTYTDEKLYVAALRGSAVLAVDLVSNEVQTVTSDFGRIRDTYIEGDDLYFITNNLDGRGSGSEDDDQLIKMNLSE</sequence>
<protein>
    <submittedName>
        <fullName evidence="4">Dehydrogenase</fullName>
    </submittedName>
</protein>
<evidence type="ECO:0000256" key="1">
    <source>
        <dbReference type="SAM" id="SignalP"/>
    </source>
</evidence>
<dbReference type="Proteomes" id="UP000886607">
    <property type="component" value="Unassembled WGS sequence"/>
</dbReference>
<dbReference type="SUPFAM" id="SSF50952">
    <property type="entry name" value="Soluble quinoprotein glucose dehydrogenase"/>
    <property type="match status" value="1"/>
</dbReference>
<dbReference type="PANTHER" id="PTHR19328">
    <property type="entry name" value="HEDGEHOG-INTERACTING PROTEIN"/>
    <property type="match status" value="1"/>
</dbReference>
<dbReference type="InterPro" id="IPR011042">
    <property type="entry name" value="6-blade_b-propeller_TolB-like"/>
</dbReference>
<name>A0AAN4RK12_9ENTE</name>
<reference evidence="4" key="1">
    <citation type="submission" date="2019-08" db="EMBL/GenBank/DDBJ databases">
        <authorList>
            <person name="Ishikawa M."/>
            <person name="Suzuki T."/>
            <person name="Matsutani M."/>
        </authorList>
    </citation>
    <scope>NUCLEOTIDE SEQUENCE</scope>
    <source>
        <strain evidence="4">7C1</strain>
        <strain evidence="3">8C4</strain>
    </source>
</reference>
<feature type="signal peptide" evidence="1">
    <location>
        <begin position="1"/>
        <end position="22"/>
    </location>
</feature>
<keyword evidence="1" id="KW-0732">Signal</keyword>
<evidence type="ECO:0000313" key="3">
    <source>
        <dbReference type="EMBL" id="GEQ48891.1"/>
    </source>
</evidence>
<dbReference type="PANTHER" id="PTHR19328:SF13">
    <property type="entry name" value="HIPL1 PROTEIN"/>
    <property type="match status" value="1"/>
</dbReference>
<organism evidence="4 5">
    <name type="scientific">Tetragenococcus koreensis</name>
    <dbReference type="NCBI Taxonomy" id="290335"/>
    <lineage>
        <taxon>Bacteria</taxon>
        <taxon>Bacillati</taxon>
        <taxon>Bacillota</taxon>
        <taxon>Bacilli</taxon>
        <taxon>Lactobacillales</taxon>
        <taxon>Enterococcaceae</taxon>
        <taxon>Tetragenococcus</taxon>
    </lineage>
</organism>
<dbReference type="PROSITE" id="PS51257">
    <property type="entry name" value="PROKAR_LIPOPROTEIN"/>
    <property type="match status" value="1"/>
</dbReference>